<gene>
    <name evidence="19" type="ORF">CR203_05245</name>
</gene>
<feature type="modified residue" description="4-aspartylphosphate" evidence="12">
    <location>
        <position position="878"/>
    </location>
</feature>
<evidence type="ECO:0000256" key="13">
    <source>
        <dbReference type="SAM" id="Coils"/>
    </source>
</evidence>
<dbReference type="PROSITE" id="PS50110">
    <property type="entry name" value="RESPONSE_REGULATORY"/>
    <property type="match status" value="1"/>
</dbReference>
<dbReference type="PANTHER" id="PTHR43547:SF2">
    <property type="entry name" value="HYBRID SIGNAL TRANSDUCTION HISTIDINE KINASE C"/>
    <property type="match status" value="1"/>
</dbReference>
<evidence type="ECO:0000256" key="4">
    <source>
        <dbReference type="ARBA" id="ARBA00022475"/>
    </source>
</evidence>
<evidence type="ECO:0000256" key="8">
    <source>
        <dbReference type="ARBA" id="ARBA00022777"/>
    </source>
</evidence>
<evidence type="ECO:0000259" key="17">
    <source>
        <dbReference type="PROSITE" id="PS50112"/>
    </source>
</evidence>
<dbReference type="Pfam" id="PF02518">
    <property type="entry name" value="HATPase_c"/>
    <property type="match status" value="1"/>
</dbReference>
<dbReference type="GO" id="GO:0005524">
    <property type="term" value="F:ATP binding"/>
    <property type="evidence" value="ECO:0007669"/>
    <property type="project" value="UniProtKB-KW"/>
</dbReference>
<proteinExistence type="predicted"/>
<dbReference type="SUPFAM" id="SSF55874">
    <property type="entry name" value="ATPase domain of HSP90 chaperone/DNA topoisomerase II/histidine kinase"/>
    <property type="match status" value="1"/>
</dbReference>
<evidence type="ECO:0000256" key="6">
    <source>
        <dbReference type="ARBA" id="ARBA00022679"/>
    </source>
</evidence>
<dbReference type="SMART" id="SM00448">
    <property type="entry name" value="REC"/>
    <property type="match status" value="1"/>
</dbReference>
<dbReference type="InterPro" id="IPR035965">
    <property type="entry name" value="PAS-like_dom_sf"/>
</dbReference>
<keyword evidence="8 19" id="KW-0418">Kinase</keyword>
<evidence type="ECO:0000256" key="11">
    <source>
        <dbReference type="ARBA" id="ARBA00023136"/>
    </source>
</evidence>
<name>A0A3A9KE54_9BACI</name>
<evidence type="ECO:0000259" key="16">
    <source>
        <dbReference type="PROSITE" id="PS50110"/>
    </source>
</evidence>
<feature type="transmembrane region" description="Helical" evidence="14">
    <location>
        <begin position="191"/>
        <end position="212"/>
    </location>
</feature>
<dbReference type="SUPFAM" id="SSF52172">
    <property type="entry name" value="CheY-like"/>
    <property type="match status" value="1"/>
</dbReference>
<dbReference type="InterPro" id="IPR001789">
    <property type="entry name" value="Sig_transdc_resp-reg_receiver"/>
</dbReference>
<dbReference type="InterPro" id="IPR003661">
    <property type="entry name" value="HisK_dim/P_dom"/>
</dbReference>
<dbReference type="SUPFAM" id="SSF55785">
    <property type="entry name" value="PYP-like sensor domain (PAS domain)"/>
    <property type="match status" value="1"/>
</dbReference>
<keyword evidence="10" id="KW-0902">Two-component regulatory system</keyword>
<dbReference type="CDD" id="cd00082">
    <property type="entry name" value="HisKA"/>
    <property type="match status" value="1"/>
</dbReference>
<dbReference type="AlphaFoldDB" id="A0A3A9KE54"/>
<feature type="coiled-coil region" evidence="13">
    <location>
        <begin position="257"/>
        <end position="291"/>
    </location>
</feature>
<dbReference type="InterPro" id="IPR000014">
    <property type="entry name" value="PAS"/>
</dbReference>
<dbReference type="Gene3D" id="1.10.287.130">
    <property type="match status" value="1"/>
</dbReference>
<reference evidence="19 20" key="1">
    <citation type="submission" date="2017-10" db="EMBL/GenBank/DDBJ databases">
        <title>Bacillus sp. nov., a halophilic bacterium isolated from a Keqin Lake.</title>
        <authorList>
            <person name="Wang H."/>
        </authorList>
    </citation>
    <scope>NUCLEOTIDE SEQUENCE [LARGE SCALE GENOMIC DNA]</scope>
    <source>
        <strain evidence="19 20">KCTC 13187</strain>
    </source>
</reference>
<dbReference type="SUPFAM" id="SSF47384">
    <property type="entry name" value="Homodimeric domain of signal transducing histidine kinase"/>
    <property type="match status" value="1"/>
</dbReference>
<evidence type="ECO:0000256" key="5">
    <source>
        <dbReference type="ARBA" id="ARBA00022553"/>
    </source>
</evidence>
<keyword evidence="14" id="KW-0812">Transmembrane</keyword>
<protein>
    <recommendedName>
        <fullName evidence="3">histidine kinase</fullName>
        <ecNumber evidence="3">2.7.13.3</ecNumber>
    </recommendedName>
</protein>
<dbReference type="Gene3D" id="3.30.450.20">
    <property type="entry name" value="PAS domain"/>
    <property type="match status" value="1"/>
</dbReference>
<evidence type="ECO:0000256" key="7">
    <source>
        <dbReference type="ARBA" id="ARBA00022741"/>
    </source>
</evidence>
<evidence type="ECO:0000256" key="9">
    <source>
        <dbReference type="ARBA" id="ARBA00022840"/>
    </source>
</evidence>
<keyword evidence="5 12" id="KW-0597">Phosphoprotein</keyword>
<keyword evidence="7" id="KW-0547">Nucleotide-binding</keyword>
<evidence type="ECO:0000256" key="2">
    <source>
        <dbReference type="ARBA" id="ARBA00004651"/>
    </source>
</evidence>
<keyword evidence="6" id="KW-0808">Transferase</keyword>
<dbReference type="Proteomes" id="UP000281498">
    <property type="component" value="Unassembled WGS sequence"/>
</dbReference>
<dbReference type="PANTHER" id="PTHR43547">
    <property type="entry name" value="TWO-COMPONENT HISTIDINE KINASE"/>
    <property type="match status" value="1"/>
</dbReference>
<dbReference type="FunFam" id="1.10.287.130:FF:000001">
    <property type="entry name" value="Two-component sensor histidine kinase"/>
    <property type="match status" value="1"/>
</dbReference>
<accession>A0A3A9KE54</accession>
<dbReference type="Gene3D" id="6.10.340.10">
    <property type="match status" value="1"/>
</dbReference>
<evidence type="ECO:0000259" key="18">
    <source>
        <dbReference type="PROSITE" id="PS50885"/>
    </source>
</evidence>
<dbReference type="InterPro" id="IPR003660">
    <property type="entry name" value="HAMP_dom"/>
</dbReference>
<keyword evidence="9" id="KW-0067">ATP-binding</keyword>
<dbReference type="Gene3D" id="3.40.50.2300">
    <property type="match status" value="1"/>
</dbReference>
<dbReference type="RefSeq" id="WP_110938252.1">
    <property type="nucleotide sequence ID" value="NZ_KZ614147.1"/>
</dbReference>
<dbReference type="GO" id="GO:0000155">
    <property type="term" value="F:phosphorelay sensor kinase activity"/>
    <property type="evidence" value="ECO:0007669"/>
    <property type="project" value="InterPro"/>
</dbReference>
<dbReference type="Pfam" id="PF00512">
    <property type="entry name" value="HisKA"/>
    <property type="match status" value="1"/>
</dbReference>
<dbReference type="InterPro" id="IPR036097">
    <property type="entry name" value="HisK_dim/P_sf"/>
</dbReference>
<dbReference type="PROSITE" id="PS50112">
    <property type="entry name" value="PAS"/>
    <property type="match status" value="1"/>
</dbReference>
<keyword evidence="4" id="KW-1003">Cell membrane</keyword>
<feature type="domain" description="HAMP" evidence="18">
    <location>
        <begin position="213"/>
        <end position="265"/>
    </location>
</feature>
<keyword evidence="14" id="KW-1133">Transmembrane helix</keyword>
<keyword evidence="13" id="KW-0175">Coiled coil</keyword>
<dbReference type="CDD" id="cd06225">
    <property type="entry name" value="HAMP"/>
    <property type="match status" value="1"/>
</dbReference>
<dbReference type="PRINTS" id="PR00344">
    <property type="entry name" value="BCTRLSENSOR"/>
</dbReference>
<comment type="catalytic activity">
    <reaction evidence="1">
        <text>ATP + protein L-histidine = ADP + protein N-phospho-L-histidine.</text>
        <dbReference type="EC" id="2.7.13.3"/>
    </reaction>
</comment>
<feature type="coiled-coil region" evidence="13">
    <location>
        <begin position="363"/>
        <end position="390"/>
    </location>
</feature>
<feature type="domain" description="Histidine kinase" evidence="15">
    <location>
        <begin position="592"/>
        <end position="806"/>
    </location>
</feature>
<evidence type="ECO:0000256" key="12">
    <source>
        <dbReference type="PROSITE-ProRule" id="PRU00169"/>
    </source>
</evidence>
<dbReference type="SMART" id="SM00388">
    <property type="entry name" value="HisKA"/>
    <property type="match status" value="1"/>
</dbReference>
<dbReference type="InterPro" id="IPR011006">
    <property type="entry name" value="CheY-like_superfamily"/>
</dbReference>
<evidence type="ECO:0000256" key="3">
    <source>
        <dbReference type="ARBA" id="ARBA00012438"/>
    </source>
</evidence>
<dbReference type="EC" id="2.7.13.3" evidence="3"/>
<keyword evidence="20" id="KW-1185">Reference proteome</keyword>
<dbReference type="SMART" id="SM00387">
    <property type="entry name" value="HATPase_c"/>
    <property type="match status" value="1"/>
</dbReference>
<sequence length="960" mass="110433">MSIKRQWKKGIRSKFIWTAAGLVAVAIIMSSLYLFYVMESQANQAEERVALLEKSELKSTMERSLNDVFFRSRAYYVYKEEEDLDKLQENLEELKSTLNYMDLLELTFEEEAFLVNLRGFVERYETETLRTVLEFVESEDFVGLQEYARTNGTNETINRLIERARDLQAQTMEETEFLYNESLEDANRNTLFSIVIGGLLLMIFIFLVLRVLKNVIRPIEELTVASNDLAEGRAIQFQPNKREDEIGSLFNSFYTMANILQDKEEELTAQNEELQSQQEDLEDQQVQMVNTVKLTEESNNKLAKYNQLNHAMSLSLNKDEFITSIFSFLNELFSFDKSVIILTHDPIYRANGLSDKAMEQFVLSDKEELIARLQERNHVLIKRKSTSEEQGIAEEPFTVYDFYSAVLDAERNVLAIFGATRIGREFSDQEMDEIDGLMNRVSLALERTVIYEEMESSRKLNQDILDNVNEGILFVSTDGAVLQFNETVSRMVGTNDLDKETVLNKKVWLNEFTKNVEQPESLKKFYNQFIHVDYHGMMHHQYSAVVDEETRVIAVYGTSVYNNQERVGTLFVHRNITREHELDSMKSELVSTVSHELRTPLSSVLGFTELLLNKELKPERQKKYLNTIYKEAKRLTNLINDFLDLQRMESGNQTYDMVLCSMDTIMMDVLNNFKHVKSHRLSFVDEGSEVEIKADQARIQQVLTNLVSNAIKFSPNGGEITLTLKNEQNHLIVSVRDYGLGIPDEALEKLFNKFQRIDQSDRKKIGGTGLGLAISREIVERHEGEMWVESKEGEGSTFYFSIPLDSDNTIDKGTVIKGSPEVPLKNGETVMIIEDDTSLALLLSEELKASGFRVLHHYDPKNAYTDILKQPLAAVVVDLMLGDDMDGWELIKQLKENEDTVQLPIIISSALDKSVEKVERFQVNEYLTKPYPPKDLSKTLLNFIQSKEGKDGEILFPEEE</sequence>
<evidence type="ECO:0000256" key="10">
    <source>
        <dbReference type="ARBA" id="ARBA00023012"/>
    </source>
</evidence>
<evidence type="ECO:0000259" key="15">
    <source>
        <dbReference type="PROSITE" id="PS50109"/>
    </source>
</evidence>
<dbReference type="EMBL" id="PDOE01000002">
    <property type="protein sequence ID" value="RKL67913.1"/>
    <property type="molecule type" value="Genomic_DNA"/>
</dbReference>
<dbReference type="PROSITE" id="PS50885">
    <property type="entry name" value="HAMP"/>
    <property type="match status" value="1"/>
</dbReference>
<dbReference type="Pfam" id="PF00072">
    <property type="entry name" value="Response_reg"/>
    <property type="match status" value="1"/>
</dbReference>
<dbReference type="Gene3D" id="3.30.565.10">
    <property type="entry name" value="Histidine kinase-like ATPase, C-terminal domain"/>
    <property type="match status" value="1"/>
</dbReference>
<feature type="coiled-coil region" evidence="13">
    <location>
        <begin position="77"/>
        <end position="104"/>
    </location>
</feature>
<evidence type="ECO:0000313" key="19">
    <source>
        <dbReference type="EMBL" id="RKL67913.1"/>
    </source>
</evidence>
<dbReference type="InterPro" id="IPR003594">
    <property type="entry name" value="HATPase_dom"/>
</dbReference>
<feature type="domain" description="Response regulatory" evidence="16">
    <location>
        <begin position="829"/>
        <end position="944"/>
    </location>
</feature>
<dbReference type="OrthoDB" id="9813151at2"/>
<dbReference type="CDD" id="cd16922">
    <property type="entry name" value="HATPase_EvgS-ArcB-TorS-like"/>
    <property type="match status" value="1"/>
</dbReference>
<dbReference type="InterPro" id="IPR004358">
    <property type="entry name" value="Sig_transdc_His_kin-like_C"/>
</dbReference>
<organism evidence="19 20">
    <name type="scientific">Salipaludibacillus neizhouensis</name>
    <dbReference type="NCBI Taxonomy" id="885475"/>
    <lineage>
        <taxon>Bacteria</taxon>
        <taxon>Bacillati</taxon>
        <taxon>Bacillota</taxon>
        <taxon>Bacilli</taxon>
        <taxon>Bacillales</taxon>
        <taxon>Bacillaceae</taxon>
    </lineage>
</organism>
<comment type="caution">
    <text evidence="19">The sequence shown here is derived from an EMBL/GenBank/DDBJ whole genome shotgun (WGS) entry which is preliminary data.</text>
</comment>
<feature type="domain" description="PAS" evidence="17">
    <location>
        <begin position="457"/>
        <end position="493"/>
    </location>
</feature>
<dbReference type="GO" id="GO:0005886">
    <property type="term" value="C:plasma membrane"/>
    <property type="evidence" value="ECO:0007669"/>
    <property type="project" value="UniProtKB-SubCell"/>
</dbReference>
<dbReference type="FunFam" id="3.30.565.10:FF:000006">
    <property type="entry name" value="Sensor histidine kinase WalK"/>
    <property type="match status" value="1"/>
</dbReference>
<dbReference type="PROSITE" id="PS50109">
    <property type="entry name" value="HIS_KIN"/>
    <property type="match status" value="1"/>
</dbReference>
<evidence type="ECO:0000256" key="1">
    <source>
        <dbReference type="ARBA" id="ARBA00000085"/>
    </source>
</evidence>
<keyword evidence="11 14" id="KW-0472">Membrane</keyword>
<dbReference type="SUPFAM" id="SSF158472">
    <property type="entry name" value="HAMP domain-like"/>
    <property type="match status" value="1"/>
</dbReference>
<evidence type="ECO:0000313" key="20">
    <source>
        <dbReference type="Proteomes" id="UP000281498"/>
    </source>
</evidence>
<feature type="transmembrane region" description="Helical" evidence="14">
    <location>
        <begin position="15"/>
        <end position="36"/>
    </location>
</feature>
<comment type="subcellular location">
    <subcellularLocation>
        <location evidence="2">Cell membrane</location>
        <topology evidence="2">Multi-pass membrane protein</topology>
    </subcellularLocation>
</comment>
<dbReference type="InterPro" id="IPR005467">
    <property type="entry name" value="His_kinase_dom"/>
</dbReference>
<evidence type="ECO:0000256" key="14">
    <source>
        <dbReference type="SAM" id="Phobius"/>
    </source>
</evidence>
<dbReference type="InterPro" id="IPR036890">
    <property type="entry name" value="HATPase_C_sf"/>
</dbReference>